<evidence type="ECO:0000256" key="2">
    <source>
        <dbReference type="ARBA" id="ARBA00022771"/>
    </source>
</evidence>
<keyword evidence="8" id="KW-1185">Reference proteome</keyword>
<dbReference type="SUPFAM" id="SSF144232">
    <property type="entry name" value="HIT/MYND zinc finger-like"/>
    <property type="match status" value="1"/>
</dbReference>
<evidence type="ECO:0000313" key="8">
    <source>
        <dbReference type="Proteomes" id="UP000320762"/>
    </source>
</evidence>
<gene>
    <name evidence="7" type="ORF">BD626DRAFT_453427</name>
</gene>
<organism evidence="7 8">
    <name type="scientific">Schizophyllum amplum</name>
    <dbReference type="NCBI Taxonomy" id="97359"/>
    <lineage>
        <taxon>Eukaryota</taxon>
        <taxon>Fungi</taxon>
        <taxon>Dikarya</taxon>
        <taxon>Basidiomycota</taxon>
        <taxon>Agaricomycotina</taxon>
        <taxon>Agaricomycetes</taxon>
        <taxon>Agaricomycetidae</taxon>
        <taxon>Agaricales</taxon>
        <taxon>Schizophyllaceae</taxon>
        <taxon>Schizophyllum</taxon>
    </lineage>
</organism>
<keyword evidence="1" id="KW-0479">Metal-binding</keyword>
<evidence type="ECO:0000256" key="3">
    <source>
        <dbReference type="ARBA" id="ARBA00022833"/>
    </source>
</evidence>
<sequence length="632" mass="72224">MTSHGSIHFCNADTIAVWDTIAELNEVASRGVLSSSGKSAQLKRLRHQLDETLKRKAPFTELLERPPAAGDYTLLPIQRLSAVVCALRVYVALFESQHTRSRLVWQTIEEFWPHVCIWIGFLHIRPNYESVKHIITLFDDVRQNLAHAGLVALLLAQPHMIVLLTDVWLHMFRYLSAFEITIHQAMVPTAKAIAAIYSELDNADVSAIVEREVLRAVGNNAHKLFRHIARLMHVLSKLPVEQDDGALLATLEIASFFIAEDHNPLLRPSVVPRATICAVVELVKQYAGRVLEIMAQSACFFLVQTWTISTDRRPLLWALRAGLIPHMLRMEQEELRKADATELLKELWTNMAHRRVLRVFWQTYQRDKEAIEKAPWQPKIFKKILRRAKMNYAVLESLEEKWLSDMGHCHNLECPFPIPNMLQCPCKRAYYCSKECQKAHWNAEHRHQCHMWCWSLLENTKEPLPYPLYDQRDIDYLTLITKEYTDHHLDDVFEEAKKIGPANLGRTYTLTVGWASDPTHWVIASDRFFRERMVLIQVAVKMGNELTLVTLPSVTLTLENPEDSDSGTEEGSGVGEGECEGSEEEDESEDEDEVEEEDQNVAVAHRAGDRVEESMEADGILSLEGAHLAYGT</sequence>
<proteinExistence type="predicted"/>
<dbReference type="GO" id="GO:0008270">
    <property type="term" value="F:zinc ion binding"/>
    <property type="evidence" value="ECO:0007669"/>
    <property type="project" value="UniProtKB-KW"/>
</dbReference>
<comment type="caution">
    <text evidence="7">The sequence shown here is derived from an EMBL/GenBank/DDBJ whole genome shotgun (WGS) entry which is preliminary data.</text>
</comment>
<dbReference type="Proteomes" id="UP000320762">
    <property type="component" value="Unassembled WGS sequence"/>
</dbReference>
<accession>A0A550CN03</accession>
<dbReference type="EMBL" id="VDMD01000004">
    <property type="protein sequence ID" value="TRM66172.1"/>
    <property type="molecule type" value="Genomic_DNA"/>
</dbReference>
<protein>
    <recommendedName>
        <fullName evidence="6">MYND-type domain-containing protein</fullName>
    </recommendedName>
</protein>
<evidence type="ECO:0000259" key="6">
    <source>
        <dbReference type="PROSITE" id="PS50865"/>
    </source>
</evidence>
<feature type="compositionally biased region" description="Acidic residues" evidence="5">
    <location>
        <begin position="577"/>
        <end position="599"/>
    </location>
</feature>
<feature type="domain" description="MYND-type" evidence="6">
    <location>
        <begin position="411"/>
        <end position="449"/>
    </location>
</feature>
<keyword evidence="3" id="KW-0862">Zinc</keyword>
<dbReference type="Gene3D" id="6.10.140.2220">
    <property type="match status" value="1"/>
</dbReference>
<dbReference type="AlphaFoldDB" id="A0A550CN03"/>
<dbReference type="InterPro" id="IPR002893">
    <property type="entry name" value="Znf_MYND"/>
</dbReference>
<dbReference type="OrthoDB" id="432970at2759"/>
<evidence type="ECO:0000313" key="7">
    <source>
        <dbReference type="EMBL" id="TRM66172.1"/>
    </source>
</evidence>
<dbReference type="Pfam" id="PF01753">
    <property type="entry name" value="zf-MYND"/>
    <property type="match status" value="1"/>
</dbReference>
<feature type="region of interest" description="Disordered" evidence="5">
    <location>
        <begin position="557"/>
        <end position="618"/>
    </location>
</feature>
<dbReference type="PROSITE" id="PS50865">
    <property type="entry name" value="ZF_MYND_2"/>
    <property type="match status" value="1"/>
</dbReference>
<reference evidence="7 8" key="1">
    <citation type="journal article" date="2019" name="New Phytol.">
        <title>Comparative genomics reveals unique wood-decay strategies and fruiting body development in the Schizophyllaceae.</title>
        <authorList>
            <person name="Almasi E."/>
            <person name="Sahu N."/>
            <person name="Krizsan K."/>
            <person name="Balint B."/>
            <person name="Kovacs G.M."/>
            <person name="Kiss B."/>
            <person name="Cseklye J."/>
            <person name="Drula E."/>
            <person name="Henrissat B."/>
            <person name="Nagy I."/>
            <person name="Chovatia M."/>
            <person name="Adam C."/>
            <person name="LaButti K."/>
            <person name="Lipzen A."/>
            <person name="Riley R."/>
            <person name="Grigoriev I.V."/>
            <person name="Nagy L.G."/>
        </authorList>
    </citation>
    <scope>NUCLEOTIDE SEQUENCE [LARGE SCALE GENOMIC DNA]</scope>
    <source>
        <strain evidence="7 8">NL-1724</strain>
    </source>
</reference>
<keyword evidence="2 4" id="KW-0863">Zinc-finger</keyword>
<evidence type="ECO:0000256" key="1">
    <source>
        <dbReference type="ARBA" id="ARBA00022723"/>
    </source>
</evidence>
<evidence type="ECO:0000256" key="4">
    <source>
        <dbReference type="PROSITE-ProRule" id="PRU00134"/>
    </source>
</evidence>
<name>A0A550CN03_9AGAR</name>
<evidence type="ECO:0000256" key="5">
    <source>
        <dbReference type="SAM" id="MobiDB-lite"/>
    </source>
</evidence>